<sequence>ISETSVGDRSAQQEVQGENLNDFVACLTAGGRLKQHAEHDTVRRPERQVNKFTRNQDKNRFTNAVLFSQGSIDLASEVKEDGPYINASKLPCPGGALIMSQAPMKETLIDFYRLIWQQKINTIVCLVNLDDHEQCHPYFEKKAGKKITSRKRFRVRTVAVRSEGKNIVHYELKIENYLEKSSQTSRVLNVISIIGWEPDSNFDVKIVVAAIHSADALKRIVPACENGKSAPMLIHGCSGIRRTGVFALAYIFSKQILGNRVINLQGVIATVRNVRYGVLRQKNMFFLLLEVIIALITETGLVKPGSEDHLQVVQVVKKMYKSSAGKKDGKPKSAPKTPSEKKDDSSRKEKKKDKRDNKKEEKDDDKEYGGDEDSDATDTTKTSTKTKTGTEGRDRTDKGKKKNNKKK</sequence>
<name>A0AAV5WGZ7_9BILA</name>
<dbReference type="InterPro" id="IPR029021">
    <property type="entry name" value="Prot-tyrosine_phosphatase-like"/>
</dbReference>
<dbReference type="InterPro" id="IPR000387">
    <property type="entry name" value="Tyr_Pase_dom"/>
</dbReference>
<proteinExistence type="predicted"/>
<dbReference type="Gene3D" id="3.90.190.10">
    <property type="entry name" value="Protein tyrosine phosphatase superfamily"/>
    <property type="match status" value="1"/>
</dbReference>
<dbReference type="CDD" id="cd00047">
    <property type="entry name" value="PTPc"/>
    <property type="match status" value="1"/>
</dbReference>
<feature type="compositionally biased region" description="Basic and acidic residues" evidence="1">
    <location>
        <begin position="354"/>
        <end position="369"/>
    </location>
</feature>
<dbReference type="PROSITE" id="PS50056">
    <property type="entry name" value="TYR_PHOSPHATASE_2"/>
    <property type="match status" value="1"/>
</dbReference>
<evidence type="ECO:0000313" key="5">
    <source>
        <dbReference type="Proteomes" id="UP001432322"/>
    </source>
</evidence>
<evidence type="ECO:0008006" key="6">
    <source>
        <dbReference type="Google" id="ProtNLM"/>
    </source>
</evidence>
<dbReference type="AlphaFoldDB" id="A0AAV5WGZ7"/>
<feature type="domain" description="Tyrosine-protein phosphatase" evidence="2">
    <location>
        <begin position="55"/>
        <end position="295"/>
    </location>
</feature>
<dbReference type="GO" id="GO:0004725">
    <property type="term" value="F:protein tyrosine phosphatase activity"/>
    <property type="evidence" value="ECO:0007669"/>
    <property type="project" value="InterPro"/>
</dbReference>
<gene>
    <name evidence="4" type="ORF">PFISCL1PPCAC_22050</name>
</gene>
<feature type="compositionally biased region" description="Low complexity" evidence="1">
    <location>
        <begin position="377"/>
        <end position="387"/>
    </location>
</feature>
<dbReference type="SMART" id="SM00194">
    <property type="entry name" value="PTPc"/>
    <property type="match status" value="1"/>
</dbReference>
<dbReference type="PRINTS" id="PR00700">
    <property type="entry name" value="PRTYPHPHTASE"/>
</dbReference>
<dbReference type="InterPro" id="IPR000242">
    <property type="entry name" value="PTP_cat"/>
</dbReference>
<reference evidence="4" key="1">
    <citation type="submission" date="2023-10" db="EMBL/GenBank/DDBJ databases">
        <title>Genome assembly of Pristionchus species.</title>
        <authorList>
            <person name="Yoshida K."/>
            <person name="Sommer R.J."/>
        </authorList>
    </citation>
    <scope>NUCLEOTIDE SEQUENCE</scope>
    <source>
        <strain evidence="4">RS5133</strain>
    </source>
</reference>
<feature type="compositionally biased region" description="Basic residues" evidence="1">
    <location>
        <begin position="398"/>
        <end position="407"/>
    </location>
</feature>
<feature type="domain" description="Tyrosine specific protein phosphatases" evidence="3">
    <location>
        <begin position="211"/>
        <end position="286"/>
    </location>
</feature>
<dbReference type="Proteomes" id="UP001432322">
    <property type="component" value="Unassembled WGS sequence"/>
</dbReference>
<dbReference type="PANTHER" id="PTHR46163:SF24">
    <property type="entry name" value="PROTEIN-TYROSINE PHOSPHATASE CATALYTIC DOMAIN-CONTAINING PROTEIN-RELATED"/>
    <property type="match status" value="1"/>
</dbReference>
<keyword evidence="5" id="KW-1185">Reference proteome</keyword>
<evidence type="ECO:0000256" key="1">
    <source>
        <dbReference type="SAM" id="MobiDB-lite"/>
    </source>
</evidence>
<dbReference type="PROSITE" id="PS50055">
    <property type="entry name" value="TYR_PHOSPHATASE_PTP"/>
    <property type="match status" value="1"/>
</dbReference>
<dbReference type="Pfam" id="PF00102">
    <property type="entry name" value="Y_phosphatase"/>
    <property type="match status" value="1"/>
</dbReference>
<organism evidence="4 5">
    <name type="scientific">Pristionchus fissidentatus</name>
    <dbReference type="NCBI Taxonomy" id="1538716"/>
    <lineage>
        <taxon>Eukaryota</taxon>
        <taxon>Metazoa</taxon>
        <taxon>Ecdysozoa</taxon>
        <taxon>Nematoda</taxon>
        <taxon>Chromadorea</taxon>
        <taxon>Rhabditida</taxon>
        <taxon>Rhabditina</taxon>
        <taxon>Diplogasteromorpha</taxon>
        <taxon>Diplogasteroidea</taxon>
        <taxon>Neodiplogasteridae</taxon>
        <taxon>Pristionchus</taxon>
    </lineage>
</organism>
<accession>A0AAV5WGZ7</accession>
<protein>
    <recommendedName>
        <fullName evidence="6">Tyrosine phosphatase</fullName>
    </recommendedName>
</protein>
<evidence type="ECO:0000259" key="2">
    <source>
        <dbReference type="PROSITE" id="PS50055"/>
    </source>
</evidence>
<dbReference type="InterPro" id="IPR052782">
    <property type="entry name" value="Oocyte-zygote_transition_reg"/>
</dbReference>
<evidence type="ECO:0000259" key="3">
    <source>
        <dbReference type="PROSITE" id="PS50056"/>
    </source>
</evidence>
<comment type="caution">
    <text evidence="4">The sequence shown here is derived from an EMBL/GenBank/DDBJ whole genome shotgun (WGS) entry which is preliminary data.</text>
</comment>
<feature type="compositionally biased region" description="Basic and acidic residues" evidence="1">
    <location>
        <begin position="388"/>
        <end position="397"/>
    </location>
</feature>
<evidence type="ECO:0000313" key="4">
    <source>
        <dbReference type="EMBL" id="GMT30753.1"/>
    </source>
</evidence>
<feature type="non-terminal residue" evidence="4">
    <location>
        <position position="1"/>
    </location>
</feature>
<dbReference type="EMBL" id="BTSY01000005">
    <property type="protein sequence ID" value="GMT30753.1"/>
    <property type="molecule type" value="Genomic_DNA"/>
</dbReference>
<dbReference type="PANTHER" id="PTHR46163">
    <property type="entry name" value="TYROSINE-PROTEIN PHOSPHATASE-RELATED"/>
    <property type="match status" value="1"/>
</dbReference>
<dbReference type="SUPFAM" id="SSF52799">
    <property type="entry name" value="(Phosphotyrosine protein) phosphatases II"/>
    <property type="match status" value="1"/>
</dbReference>
<feature type="compositionally biased region" description="Basic and acidic residues" evidence="1">
    <location>
        <begin position="338"/>
        <end position="347"/>
    </location>
</feature>
<feature type="region of interest" description="Disordered" evidence="1">
    <location>
        <begin position="321"/>
        <end position="407"/>
    </location>
</feature>